<dbReference type="Proteomes" id="UP000273405">
    <property type="component" value="Unassembled WGS sequence"/>
</dbReference>
<dbReference type="InterPro" id="IPR038717">
    <property type="entry name" value="Tc1-like_DDE_dom"/>
</dbReference>
<dbReference type="NCBIfam" id="NF033545">
    <property type="entry name" value="transpos_IS630"/>
    <property type="match status" value="1"/>
</dbReference>
<name>A0A3A8N0K0_9BACT</name>
<reference evidence="3" key="1">
    <citation type="submission" date="2018-09" db="EMBL/GenBank/DDBJ databases">
        <authorList>
            <person name="Livingstone P.G."/>
            <person name="Whitworth D.E."/>
        </authorList>
    </citation>
    <scope>NUCLEOTIDE SEQUENCE [LARGE SCALE GENOMIC DNA]</scope>
    <source>
        <strain evidence="3">CA040B</strain>
    </source>
</reference>
<dbReference type="PANTHER" id="PTHR46564:SF1">
    <property type="entry name" value="TRANSPOSASE"/>
    <property type="match status" value="1"/>
</dbReference>
<dbReference type="InterPro" id="IPR047655">
    <property type="entry name" value="Transpos_IS630-like"/>
</dbReference>
<dbReference type="Pfam" id="PF13358">
    <property type="entry name" value="DDE_3"/>
    <property type="match status" value="1"/>
</dbReference>
<accession>A0A3A8N0K0</accession>
<sequence length="179" mass="20299">MSVVDVRRLVFLDESFCNTSMAREDGWAPVGQRARGLRPGGRWTTLTLVGAIRVGCRPKLMTHPRAINGCLFVRFVRQRLCPWLHPGDVVLMDNLGAHKVKGMRQAIEAVGACVVYLPTYSPDFNPIELWWADLKRQLRKRAPRALNELAQTVRQLRAATPLAKLAAWFRHCLAFLQLN</sequence>
<evidence type="ECO:0000313" key="2">
    <source>
        <dbReference type="EMBL" id="RKH37997.1"/>
    </source>
</evidence>
<dbReference type="OrthoDB" id="5504200at2"/>
<dbReference type="InterPro" id="IPR036397">
    <property type="entry name" value="RNaseH_sf"/>
</dbReference>
<dbReference type="PANTHER" id="PTHR46564">
    <property type="entry name" value="TRANSPOSASE"/>
    <property type="match status" value="1"/>
</dbReference>
<gene>
    <name evidence="2" type="ORF">D7X12_27635</name>
</gene>
<comment type="caution">
    <text evidence="2">The sequence shown here is derived from an EMBL/GenBank/DDBJ whole genome shotgun (WGS) entry which is preliminary data.</text>
</comment>
<dbReference type="AlphaFoldDB" id="A0A3A8N0K0"/>
<organism evidence="2 3">
    <name type="scientific">Corallococcus sicarius</name>
    <dbReference type="NCBI Taxonomy" id="2316726"/>
    <lineage>
        <taxon>Bacteria</taxon>
        <taxon>Pseudomonadati</taxon>
        <taxon>Myxococcota</taxon>
        <taxon>Myxococcia</taxon>
        <taxon>Myxococcales</taxon>
        <taxon>Cystobacterineae</taxon>
        <taxon>Myxococcaceae</taxon>
        <taxon>Corallococcus</taxon>
    </lineage>
</organism>
<proteinExistence type="predicted"/>
<evidence type="ECO:0000313" key="3">
    <source>
        <dbReference type="Proteomes" id="UP000273405"/>
    </source>
</evidence>
<dbReference type="EMBL" id="RAWG01000212">
    <property type="protein sequence ID" value="RKH37997.1"/>
    <property type="molecule type" value="Genomic_DNA"/>
</dbReference>
<dbReference type="Gene3D" id="3.30.420.10">
    <property type="entry name" value="Ribonuclease H-like superfamily/Ribonuclease H"/>
    <property type="match status" value="1"/>
</dbReference>
<feature type="domain" description="Tc1-like transposase DDE" evidence="1">
    <location>
        <begin position="8"/>
        <end position="148"/>
    </location>
</feature>
<protein>
    <submittedName>
        <fullName evidence="2">IS630 family transposase</fullName>
    </submittedName>
</protein>
<evidence type="ECO:0000259" key="1">
    <source>
        <dbReference type="Pfam" id="PF13358"/>
    </source>
</evidence>
<keyword evidence="3" id="KW-1185">Reference proteome</keyword>
<dbReference type="GO" id="GO:0003676">
    <property type="term" value="F:nucleic acid binding"/>
    <property type="evidence" value="ECO:0007669"/>
    <property type="project" value="InterPro"/>
</dbReference>